<dbReference type="Pfam" id="PF01035">
    <property type="entry name" value="DNA_binding_1"/>
    <property type="match status" value="1"/>
</dbReference>
<keyword evidence="4" id="KW-1185">Reference proteome</keyword>
<keyword evidence="3" id="KW-0489">Methyltransferase</keyword>
<gene>
    <name evidence="3" type="ORF">M427DRAFT_52647</name>
</gene>
<keyword evidence="1" id="KW-0227">DNA damage</keyword>
<dbReference type="PANTHER" id="PTHR42942:SF1">
    <property type="entry name" value="ALKYLTRANSFERASE-LIKE PROTEIN 1"/>
    <property type="match status" value="1"/>
</dbReference>
<dbReference type="GO" id="GO:0006283">
    <property type="term" value="P:transcription-coupled nucleotide-excision repair"/>
    <property type="evidence" value="ECO:0007669"/>
    <property type="project" value="EnsemblFungi"/>
</dbReference>
<feature type="domain" description="Methylated-DNA-[protein]-cysteine S-methyltransferase DNA binding" evidence="2">
    <location>
        <begin position="6"/>
        <end position="90"/>
    </location>
</feature>
<accession>A0A139ASQ5</accession>
<dbReference type="GO" id="GO:0032132">
    <property type="term" value="F:O6-alkylguanine-DNA binding"/>
    <property type="evidence" value="ECO:0007669"/>
    <property type="project" value="EnsemblFungi"/>
</dbReference>
<name>A0A139ASQ5_GONPJ</name>
<proteinExistence type="predicted"/>
<evidence type="ECO:0000313" key="3">
    <source>
        <dbReference type="EMBL" id="KXS19777.1"/>
    </source>
</evidence>
<dbReference type="GO" id="GO:0008168">
    <property type="term" value="F:methyltransferase activity"/>
    <property type="evidence" value="ECO:0007669"/>
    <property type="project" value="UniProtKB-KW"/>
</dbReference>
<dbReference type="InterPro" id="IPR036217">
    <property type="entry name" value="MethylDNA_cys_MeTrfase_DNAb"/>
</dbReference>
<evidence type="ECO:0000256" key="1">
    <source>
        <dbReference type="ARBA" id="ARBA00022763"/>
    </source>
</evidence>
<dbReference type="GO" id="GO:0070911">
    <property type="term" value="P:global genome nucleotide-excision repair"/>
    <property type="evidence" value="ECO:0007669"/>
    <property type="project" value="EnsemblFungi"/>
</dbReference>
<organism evidence="3 4">
    <name type="scientific">Gonapodya prolifera (strain JEL478)</name>
    <name type="common">Monoblepharis prolifera</name>
    <dbReference type="NCBI Taxonomy" id="1344416"/>
    <lineage>
        <taxon>Eukaryota</taxon>
        <taxon>Fungi</taxon>
        <taxon>Fungi incertae sedis</taxon>
        <taxon>Chytridiomycota</taxon>
        <taxon>Chytridiomycota incertae sedis</taxon>
        <taxon>Monoblepharidomycetes</taxon>
        <taxon>Monoblepharidales</taxon>
        <taxon>Gonapodyaceae</taxon>
        <taxon>Gonapodya</taxon>
    </lineage>
</organism>
<evidence type="ECO:0000259" key="2">
    <source>
        <dbReference type="Pfam" id="PF01035"/>
    </source>
</evidence>
<dbReference type="STRING" id="1344416.A0A139ASQ5"/>
<reference evidence="3 4" key="1">
    <citation type="journal article" date="2015" name="Genome Biol. Evol.">
        <title>Phylogenomic analyses indicate that early fungi evolved digesting cell walls of algal ancestors of land plants.</title>
        <authorList>
            <person name="Chang Y."/>
            <person name="Wang S."/>
            <person name="Sekimoto S."/>
            <person name="Aerts A.L."/>
            <person name="Choi C."/>
            <person name="Clum A."/>
            <person name="LaButti K.M."/>
            <person name="Lindquist E.A."/>
            <person name="Yee Ngan C."/>
            <person name="Ohm R.A."/>
            <person name="Salamov A.A."/>
            <person name="Grigoriev I.V."/>
            <person name="Spatafora J.W."/>
            <person name="Berbee M.L."/>
        </authorList>
    </citation>
    <scope>NUCLEOTIDE SEQUENCE [LARGE SCALE GENOMIC DNA]</scope>
    <source>
        <strain evidence="3 4">JEL478</strain>
    </source>
</reference>
<dbReference type="OMA" id="DEAEWWF"/>
<dbReference type="Proteomes" id="UP000070544">
    <property type="component" value="Unassembled WGS sequence"/>
</dbReference>
<keyword evidence="3" id="KW-0808">Transferase</keyword>
<dbReference type="CDD" id="cd06445">
    <property type="entry name" value="ATase"/>
    <property type="match status" value="1"/>
</dbReference>
<dbReference type="InterPro" id="IPR014048">
    <property type="entry name" value="MethylDNA_cys_MeTrfase_DNA-bd"/>
</dbReference>
<dbReference type="AlphaFoldDB" id="A0A139ASQ5"/>
<dbReference type="InterPro" id="IPR036388">
    <property type="entry name" value="WH-like_DNA-bd_sf"/>
</dbReference>
<dbReference type="InterPro" id="IPR052520">
    <property type="entry name" value="ATL_DNA_repair"/>
</dbReference>
<dbReference type="PANTHER" id="PTHR42942">
    <property type="entry name" value="6-O-METHYLGUANINE DNA METHYLTRANSFERASE"/>
    <property type="match status" value="1"/>
</dbReference>
<evidence type="ECO:0000313" key="4">
    <source>
        <dbReference type="Proteomes" id="UP000070544"/>
    </source>
</evidence>
<dbReference type="SUPFAM" id="SSF46767">
    <property type="entry name" value="Methylated DNA-protein cysteine methyltransferase, C-terminal domain"/>
    <property type="match status" value="1"/>
</dbReference>
<dbReference type="OrthoDB" id="2138907at2759"/>
<sequence>MAEYEDFRRKVLAAIRQIPEGKVTTYGHVAKLVGKPKHSRHVGAILRTLTRAEEGDVPWQRVINHRGRVSLRDPRDSVRRQAEILQAEGVEIHQDEWLQWTVSLRRHGWFPEARDIRL</sequence>
<dbReference type="Gene3D" id="1.10.10.10">
    <property type="entry name" value="Winged helix-like DNA-binding domain superfamily/Winged helix DNA-binding domain"/>
    <property type="match status" value="1"/>
</dbReference>
<dbReference type="EMBL" id="KQ965737">
    <property type="protein sequence ID" value="KXS19777.1"/>
    <property type="molecule type" value="Genomic_DNA"/>
</dbReference>
<dbReference type="GO" id="GO:0032259">
    <property type="term" value="P:methylation"/>
    <property type="evidence" value="ECO:0007669"/>
    <property type="project" value="UniProtKB-KW"/>
</dbReference>
<protein>
    <submittedName>
        <fullName evidence="3">DNA binding methylated-DNA--cysteine S-methyltransferase</fullName>
    </submittedName>
</protein>